<dbReference type="InterPro" id="IPR013087">
    <property type="entry name" value="Znf_C2H2_type"/>
</dbReference>
<dbReference type="AlphaFoldDB" id="A0A1L7X1U2"/>
<keyword evidence="1" id="KW-0862">Zinc</keyword>
<organism evidence="4 5">
    <name type="scientific">Phialocephala subalpina</name>
    <dbReference type="NCBI Taxonomy" id="576137"/>
    <lineage>
        <taxon>Eukaryota</taxon>
        <taxon>Fungi</taxon>
        <taxon>Dikarya</taxon>
        <taxon>Ascomycota</taxon>
        <taxon>Pezizomycotina</taxon>
        <taxon>Leotiomycetes</taxon>
        <taxon>Helotiales</taxon>
        <taxon>Mollisiaceae</taxon>
        <taxon>Phialocephala</taxon>
        <taxon>Phialocephala fortinii species complex</taxon>
    </lineage>
</organism>
<evidence type="ECO:0000313" key="4">
    <source>
        <dbReference type="EMBL" id="CZR58994.1"/>
    </source>
</evidence>
<feature type="compositionally biased region" description="Polar residues" evidence="2">
    <location>
        <begin position="124"/>
        <end position="133"/>
    </location>
</feature>
<protein>
    <recommendedName>
        <fullName evidence="3">C2H2-type domain-containing protein</fullName>
    </recommendedName>
</protein>
<reference evidence="4 5" key="1">
    <citation type="submission" date="2016-03" db="EMBL/GenBank/DDBJ databases">
        <authorList>
            <person name="Ploux O."/>
        </authorList>
    </citation>
    <scope>NUCLEOTIDE SEQUENCE [LARGE SCALE GENOMIC DNA]</scope>
    <source>
        <strain evidence="4 5">UAMH 11012</strain>
    </source>
</reference>
<gene>
    <name evidence="4" type="ORF">PAC_08886</name>
</gene>
<keyword evidence="5" id="KW-1185">Reference proteome</keyword>
<feature type="region of interest" description="Disordered" evidence="2">
    <location>
        <begin position="105"/>
        <end position="135"/>
    </location>
</feature>
<dbReference type="EMBL" id="FJOG01000013">
    <property type="protein sequence ID" value="CZR58994.1"/>
    <property type="molecule type" value="Genomic_DNA"/>
</dbReference>
<proteinExistence type="predicted"/>
<sequence>MPFTSLGKTSIGAQMRPPPCQTDHITEVCTRPAAHKIPLSQIFPDPSSAIVFSNEDTEKEEKEEEEKLMIVRKRKKKKKKKLPFGSFDTTTPYIFAEPLNQDDFPISWDDSPRSSPDQDLPLAGSTSTSVTLSSERHAQESSWHSSFADFLQLSGGLENNMFDFSPISDNDDTKDCRFRCNQCPRTLTKGVDFRKHQKYHAKIWNCSHASCSRIFSTGKIWTATCDPSTENNRDNDSTVTMTHASTVEAVRRMGFHVETIAYGIYPSVQNELTPRSIQDHRKHHRQRT</sequence>
<accession>A0A1L7X1U2</accession>
<dbReference type="PROSITE" id="PS00028">
    <property type="entry name" value="ZINC_FINGER_C2H2_1"/>
    <property type="match status" value="1"/>
</dbReference>
<keyword evidence="1" id="KW-0479">Metal-binding</keyword>
<feature type="domain" description="C2H2-type" evidence="3">
    <location>
        <begin position="178"/>
        <end position="201"/>
    </location>
</feature>
<keyword evidence="1" id="KW-0863">Zinc-finger</keyword>
<name>A0A1L7X1U2_9HELO</name>
<dbReference type="Proteomes" id="UP000184330">
    <property type="component" value="Unassembled WGS sequence"/>
</dbReference>
<evidence type="ECO:0000313" key="5">
    <source>
        <dbReference type="Proteomes" id="UP000184330"/>
    </source>
</evidence>
<dbReference type="PROSITE" id="PS50157">
    <property type="entry name" value="ZINC_FINGER_C2H2_2"/>
    <property type="match status" value="1"/>
</dbReference>
<evidence type="ECO:0000259" key="3">
    <source>
        <dbReference type="PROSITE" id="PS50157"/>
    </source>
</evidence>
<evidence type="ECO:0000256" key="1">
    <source>
        <dbReference type="PROSITE-ProRule" id="PRU00042"/>
    </source>
</evidence>
<dbReference type="OrthoDB" id="4748970at2759"/>
<dbReference type="GO" id="GO:0008270">
    <property type="term" value="F:zinc ion binding"/>
    <property type="evidence" value="ECO:0007669"/>
    <property type="project" value="UniProtKB-KW"/>
</dbReference>
<evidence type="ECO:0000256" key="2">
    <source>
        <dbReference type="SAM" id="MobiDB-lite"/>
    </source>
</evidence>